<reference evidence="4" key="2">
    <citation type="submission" date="2023-05" db="EMBL/GenBank/DDBJ databases">
        <authorList>
            <consortium name="Lawrence Berkeley National Laboratory"/>
            <person name="Steindorff A."/>
            <person name="Hensen N."/>
            <person name="Bonometti L."/>
            <person name="Westerberg I."/>
            <person name="Brannstrom I.O."/>
            <person name="Guillou S."/>
            <person name="Cros-Aarteil S."/>
            <person name="Calhoun S."/>
            <person name="Haridas S."/>
            <person name="Kuo A."/>
            <person name="Mondo S."/>
            <person name="Pangilinan J."/>
            <person name="Riley R."/>
            <person name="Labutti K."/>
            <person name="Andreopoulos B."/>
            <person name="Lipzen A."/>
            <person name="Chen C."/>
            <person name="Yanf M."/>
            <person name="Daum C."/>
            <person name="Ng V."/>
            <person name="Clum A."/>
            <person name="Ohm R."/>
            <person name="Martin F."/>
            <person name="Silar P."/>
            <person name="Natvig D."/>
            <person name="Lalanne C."/>
            <person name="Gautier V."/>
            <person name="Ament-Velasquez S.L."/>
            <person name="Kruys A."/>
            <person name="Hutchinson M.I."/>
            <person name="Powell A.J."/>
            <person name="Barry K."/>
            <person name="Miller A.N."/>
            <person name="Grigoriev I.V."/>
            <person name="Debuchy R."/>
            <person name="Gladieux P."/>
            <person name="Thoren M.H."/>
            <person name="Johannesson H."/>
        </authorList>
    </citation>
    <scope>NUCLEOTIDE SEQUENCE</scope>
    <source>
        <strain evidence="4">CBS 990.96</strain>
    </source>
</reference>
<gene>
    <name evidence="4" type="ORF">QBC38DRAFT_458780</name>
</gene>
<comment type="caution">
    <text evidence="4">The sequence shown here is derived from an EMBL/GenBank/DDBJ whole genome shotgun (WGS) entry which is preliminary data.</text>
</comment>
<evidence type="ECO:0000313" key="4">
    <source>
        <dbReference type="EMBL" id="KAK4223997.1"/>
    </source>
</evidence>
<evidence type="ECO:0000256" key="1">
    <source>
        <dbReference type="ARBA" id="ARBA00022801"/>
    </source>
</evidence>
<dbReference type="AlphaFoldDB" id="A0AAN7GPV2"/>
<feature type="region of interest" description="Disordered" evidence="2">
    <location>
        <begin position="1"/>
        <end position="28"/>
    </location>
</feature>
<dbReference type="EMBL" id="MU865407">
    <property type="protein sequence ID" value="KAK4223997.1"/>
    <property type="molecule type" value="Genomic_DNA"/>
</dbReference>
<dbReference type="SUPFAM" id="SSF53474">
    <property type="entry name" value="alpha/beta-Hydrolases"/>
    <property type="match status" value="1"/>
</dbReference>
<evidence type="ECO:0000256" key="2">
    <source>
        <dbReference type="SAM" id="MobiDB-lite"/>
    </source>
</evidence>
<dbReference type="GO" id="GO:0005737">
    <property type="term" value="C:cytoplasm"/>
    <property type="evidence" value="ECO:0007669"/>
    <property type="project" value="TreeGrafter"/>
</dbReference>
<evidence type="ECO:0000259" key="3">
    <source>
        <dbReference type="Pfam" id="PF03959"/>
    </source>
</evidence>
<name>A0AAN7GPV2_9PEZI</name>
<keyword evidence="1" id="KW-0378">Hydrolase</keyword>
<proteinExistence type="predicted"/>
<feature type="domain" description="Serine hydrolase" evidence="3">
    <location>
        <begin position="37"/>
        <end position="160"/>
    </location>
</feature>
<dbReference type="GO" id="GO:0005634">
    <property type="term" value="C:nucleus"/>
    <property type="evidence" value="ECO:0007669"/>
    <property type="project" value="TreeGrafter"/>
</dbReference>
<dbReference type="GO" id="GO:0016787">
    <property type="term" value="F:hydrolase activity"/>
    <property type="evidence" value="ECO:0007669"/>
    <property type="project" value="UniProtKB-KW"/>
</dbReference>
<evidence type="ECO:0000313" key="5">
    <source>
        <dbReference type="Proteomes" id="UP001301958"/>
    </source>
</evidence>
<organism evidence="4 5">
    <name type="scientific">Podospora fimiseda</name>
    <dbReference type="NCBI Taxonomy" id="252190"/>
    <lineage>
        <taxon>Eukaryota</taxon>
        <taxon>Fungi</taxon>
        <taxon>Dikarya</taxon>
        <taxon>Ascomycota</taxon>
        <taxon>Pezizomycotina</taxon>
        <taxon>Sordariomycetes</taxon>
        <taxon>Sordariomycetidae</taxon>
        <taxon>Sordariales</taxon>
        <taxon>Podosporaceae</taxon>
        <taxon>Podospora</taxon>
    </lineage>
</organism>
<dbReference type="Pfam" id="PF03959">
    <property type="entry name" value="FSH1"/>
    <property type="match status" value="1"/>
</dbReference>
<accession>A0AAN7GPV2</accession>
<dbReference type="PANTHER" id="PTHR48070:SF7">
    <property type="entry name" value="SERINE HYDROLASE FSH DOMAIN-CONTAINING PROTEIN-RELATED"/>
    <property type="match status" value="1"/>
</dbReference>
<dbReference type="GO" id="GO:0019748">
    <property type="term" value="P:secondary metabolic process"/>
    <property type="evidence" value="ECO:0007669"/>
    <property type="project" value="TreeGrafter"/>
</dbReference>
<dbReference type="InterPro" id="IPR029058">
    <property type="entry name" value="AB_hydrolase_fold"/>
</dbReference>
<sequence>MSDSPVFSSPAGSPKPESETANDDDYDKHSYSLEKRPVRILCLHGYASNSKILKKQIAPIIERLPKSYEWHYLDGLAPCGESDEETGPKLCYYHTPNIHQISQGIRYIWNNFLYNGHFDVILGFGQGAALAASFLLHHHLESPGLSQFKSAIFICPTSPFAKCLQLGYNARQMFGIKEKIWDLTLGRPVDIPKELLHTEEQKTCPEYEMAFREEIANLKPEGIENFAWNRDAYEMPACTEEGHEKCAEWRKNEEEEMINPEDKTFYQMFHCIPDRGLKVQIPTVHVHGYEDPWRKHGNEMLGLFNRDSFHVTLLDGGHEIVAEEADEIVEDIKEAFKEAGIPFEEEEEEEE</sequence>
<keyword evidence="5" id="KW-1185">Reference proteome</keyword>
<protein>
    <recommendedName>
        <fullName evidence="3">Serine hydrolase domain-containing protein</fullName>
    </recommendedName>
</protein>
<dbReference type="InterPro" id="IPR005645">
    <property type="entry name" value="FSH-like_dom"/>
</dbReference>
<dbReference type="InterPro" id="IPR050593">
    <property type="entry name" value="LovG"/>
</dbReference>
<dbReference type="Proteomes" id="UP001301958">
    <property type="component" value="Unassembled WGS sequence"/>
</dbReference>
<dbReference type="PANTHER" id="PTHR48070">
    <property type="entry name" value="ESTERASE OVCA2"/>
    <property type="match status" value="1"/>
</dbReference>
<feature type="compositionally biased region" description="Polar residues" evidence="2">
    <location>
        <begin position="1"/>
        <end position="11"/>
    </location>
</feature>
<dbReference type="Gene3D" id="3.40.50.1820">
    <property type="entry name" value="alpha/beta hydrolase"/>
    <property type="match status" value="1"/>
</dbReference>
<reference evidence="4" key="1">
    <citation type="journal article" date="2023" name="Mol. Phylogenet. Evol.">
        <title>Genome-scale phylogeny and comparative genomics of the fungal order Sordariales.</title>
        <authorList>
            <person name="Hensen N."/>
            <person name="Bonometti L."/>
            <person name="Westerberg I."/>
            <person name="Brannstrom I.O."/>
            <person name="Guillou S."/>
            <person name="Cros-Aarteil S."/>
            <person name="Calhoun S."/>
            <person name="Haridas S."/>
            <person name="Kuo A."/>
            <person name="Mondo S."/>
            <person name="Pangilinan J."/>
            <person name="Riley R."/>
            <person name="LaButti K."/>
            <person name="Andreopoulos B."/>
            <person name="Lipzen A."/>
            <person name="Chen C."/>
            <person name="Yan M."/>
            <person name="Daum C."/>
            <person name="Ng V."/>
            <person name="Clum A."/>
            <person name="Steindorff A."/>
            <person name="Ohm R.A."/>
            <person name="Martin F."/>
            <person name="Silar P."/>
            <person name="Natvig D.O."/>
            <person name="Lalanne C."/>
            <person name="Gautier V."/>
            <person name="Ament-Velasquez S.L."/>
            <person name="Kruys A."/>
            <person name="Hutchinson M.I."/>
            <person name="Powell A.J."/>
            <person name="Barry K."/>
            <person name="Miller A.N."/>
            <person name="Grigoriev I.V."/>
            <person name="Debuchy R."/>
            <person name="Gladieux P."/>
            <person name="Hiltunen Thoren M."/>
            <person name="Johannesson H."/>
        </authorList>
    </citation>
    <scope>NUCLEOTIDE SEQUENCE</scope>
    <source>
        <strain evidence="4">CBS 990.96</strain>
    </source>
</reference>